<proteinExistence type="predicted"/>
<dbReference type="EMBL" id="JANIIK010000563">
    <property type="protein sequence ID" value="KAJ3583055.1"/>
    <property type="molecule type" value="Genomic_DNA"/>
</dbReference>
<evidence type="ECO:0000313" key="2">
    <source>
        <dbReference type="EMBL" id="KAJ3583055.1"/>
    </source>
</evidence>
<keyword evidence="3" id="KW-1185">Reference proteome</keyword>
<dbReference type="AlphaFoldDB" id="A0A9Q0D9T4"/>
<evidence type="ECO:0000313" key="3">
    <source>
        <dbReference type="Proteomes" id="UP001148018"/>
    </source>
</evidence>
<organism evidence="2 3">
    <name type="scientific">Muraenolepis orangiensis</name>
    <name type="common">Patagonian moray cod</name>
    <dbReference type="NCBI Taxonomy" id="630683"/>
    <lineage>
        <taxon>Eukaryota</taxon>
        <taxon>Metazoa</taxon>
        <taxon>Chordata</taxon>
        <taxon>Craniata</taxon>
        <taxon>Vertebrata</taxon>
        <taxon>Euteleostomi</taxon>
        <taxon>Actinopterygii</taxon>
        <taxon>Neopterygii</taxon>
        <taxon>Teleostei</taxon>
        <taxon>Neoteleostei</taxon>
        <taxon>Acanthomorphata</taxon>
        <taxon>Zeiogadaria</taxon>
        <taxon>Gadariae</taxon>
        <taxon>Gadiformes</taxon>
        <taxon>Muraenolepidoidei</taxon>
        <taxon>Muraenolepididae</taxon>
        <taxon>Muraenolepis</taxon>
    </lineage>
</organism>
<feature type="compositionally biased region" description="Polar residues" evidence="1">
    <location>
        <begin position="65"/>
        <end position="81"/>
    </location>
</feature>
<gene>
    <name evidence="2" type="ORF">NHX12_034500</name>
</gene>
<reference evidence="2" key="1">
    <citation type="submission" date="2022-07" db="EMBL/GenBank/DDBJ databases">
        <title>Chromosome-level genome of Muraenolepis orangiensis.</title>
        <authorList>
            <person name="Kim J."/>
        </authorList>
    </citation>
    <scope>NUCLEOTIDE SEQUENCE</scope>
    <source>
        <strain evidence="2">KU_S4_2022</strain>
        <tissue evidence="2">Muscle</tissue>
    </source>
</reference>
<accession>A0A9Q0D9T4</accession>
<comment type="caution">
    <text evidence="2">The sequence shown here is derived from an EMBL/GenBank/DDBJ whole genome shotgun (WGS) entry which is preliminary data.</text>
</comment>
<dbReference type="Proteomes" id="UP001148018">
    <property type="component" value="Unassembled WGS sequence"/>
</dbReference>
<evidence type="ECO:0000256" key="1">
    <source>
        <dbReference type="SAM" id="MobiDB-lite"/>
    </source>
</evidence>
<feature type="region of interest" description="Disordered" evidence="1">
    <location>
        <begin position="59"/>
        <end position="81"/>
    </location>
</feature>
<sequence>METSLGWRRDGDQPGVEERWSLGWVGELGGGRALHQCKLVQSHNQLYGNDMRLTRSLYDRHPEVGSSTTDTLRSAPLRQTP</sequence>
<protein>
    <submittedName>
        <fullName evidence="2">Uncharacterized protein</fullName>
    </submittedName>
</protein>
<name>A0A9Q0D9T4_9TELE</name>